<keyword evidence="2" id="KW-1185">Reference proteome</keyword>
<name>A0A2D2D3I3_METT3</name>
<accession>A0A2D2D3I3</accession>
<sequence>MAAYGGAGVHELIDAMRDCSGDVVLSSEEFIHAIHYAPDAFQHFLDLIGPIFPNVVIVVYLRSQADYLQSAYFERVKAGMSADFSSYVSARLTNNLGEFPLDYELLVDELLALKGAEIVIRDYNSGSAVEDFFQLCGIEIGSITQLERKNERSGFKRCLTQFYENIHRRRANASELGVIEEVAGRYKDNPPQLSSLCKRGIVSRFAQGNRRVSAAYRLEGLDCESSDVGYSTNRCFSNEPSLLDPFESDRRRPSIDHIFSYSFAALISTASAATPSWTHGLRWAGVRR</sequence>
<dbReference type="Proteomes" id="UP000230709">
    <property type="component" value="Chromosome"/>
</dbReference>
<proteinExistence type="predicted"/>
<gene>
    <name evidence="1" type="ORF">CQW49_18005</name>
</gene>
<evidence type="ECO:0000313" key="1">
    <source>
        <dbReference type="EMBL" id="ATQ69561.1"/>
    </source>
</evidence>
<dbReference type="STRING" id="595536.GCA_000178815_01579"/>
<reference evidence="2" key="1">
    <citation type="submission" date="2017-10" db="EMBL/GenBank/DDBJ databases">
        <title>Completed PacBio SMRT sequence of Methylosinus trichosporium OB3b reveals presence of a third large plasmid.</title>
        <authorList>
            <person name="Charles T.C."/>
            <person name="Lynch M.D.J."/>
            <person name="Heil J.R."/>
            <person name="Cheng J."/>
        </authorList>
    </citation>
    <scope>NUCLEOTIDE SEQUENCE [LARGE SCALE GENOMIC DNA]</scope>
    <source>
        <strain evidence="2">OB3b</strain>
    </source>
</reference>
<dbReference type="EMBL" id="CP023737">
    <property type="protein sequence ID" value="ATQ69561.1"/>
    <property type="molecule type" value="Genomic_DNA"/>
</dbReference>
<protein>
    <submittedName>
        <fullName evidence="1">Uncharacterized protein</fullName>
    </submittedName>
</protein>
<evidence type="ECO:0000313" key="2">
    <source>
        <dbReference type="Proteomes" id="UP000230709"/>
    </source>
</evidence>
<dbReference type="KEGG" id="mtw:CQW49_18005"/>
<organism evidence="1 2">
    <name type="scientific">Methylosinus trichosporium (strain ATCC 35070 / NCIMB 11131 / UNIQEM 75 / OB3b)</name>
    <dbReference type="NCBI Taxonomy" id="595536"/>
    <lineage>
        <taxon>Bacteria</taxon>
        <taxon>Pseudomonadati</taxon>
        <taxon>Pseudomonadota</taxon>
        <taxon>Alphaproteobacteria</taxon>
        <taxon>Hyphomicrobiales</taxon>
        <taxon>Methylocystaceae</taxon>
        <taxon>Methylosinus</taxon>
    </lineage>
</organism>
<dbReference type="AlphaFoldDB" id="A0A2D2D3I3"/>